<proteinExistence type="predicted"/>
<sequence length="266" mass="30251">MRRSHQEVAQSVRRALDAYLRAVGPRALNWYVDQEGDWQELDKQGWEVIQDKLHESGGGIVRLRERPDAVSRYLFEYRGRRLEGSKEGLISGVAFWLPTEYLEKHGPDRLRELALELGNELPFNSGHAGLAFHFLHTPPEFQQLALRHPGMDVLRLGLVTEELGTRVRGAYWLTFLGQPVLSELGGVAGLRARLSSPDITVQEMEGARAVITLGTWPEAGDTEQGHNLPLYRELARVLEPWLYQAPPTQDGVADADLRRWERRFLD</sequence>
<dbReference type="Proteomes" id="UP001611383">
    <property type="component" value="Chromosome"/>
</dbReference>
<dbReference type="EMBL" id="CP043494">
    <property type="protein sequence ID" value="WNG53029.1"/>
    <property type="molecule type" value="Genomic_DNA"/>
</dbReference>
<keyword evidence="2" id="KW-1185">Reference proteome</keyword>
<reference evidence="1 2" key="1">
    <citation type="submission" date="2019-08" db="EMBL/GenBank/DDBJ databases">
        <title>Archangium and Cystobacter genomes.</title>
        <authorList>
            <person name="Chen I.-C.K."/>
            <person name="Wielgoss S."/>
        </authorList>
    </citation>
    <scope>NUCLEOTIDE SEQUENCE [LARGE SCALE GENOMIC DNA]</scope>
    <source>
        <strain evidence="1 2">Cbm 6</strain>
    </source>
</reference>
<organism evidence="1 2">
    <name type="scientific">Archangium minus</name>
    <dbReference type="NCBI Taxonomy" id="83450"/>
    <lineage>
        <taxon>Bacteria</taxon>
        <taxon>Pseudomonadati</taxon>
        <taxon>Myxococcota</taxon>
        <taxon>Myxococcia</taxon>
        <taxon>Myxococcales</taxon>
        <taxon>Cystobacterineae</taxon>
        <taxon>Archangiaceae</taxon>
        <taxon>Archangium</taxon>
    </lineage>
</organism>
<protein>
    <submittedName>
        <fullName evidence="1">DUF3396 domain-containing protein</fullName>
    </submittedName>
</protein>
<evidence type="ECO:0000313" key="1">
    <source>
        <dbReference type="EMBL" id="WNG53029.1"/>
    </source>
</evidence>
<name>A0ABY9XC96_9BACT</name>
<accession>A0ABY9XC96</accession>
<dbReference type="InterPro" id="IPR021815">
    <property type="entry name" value="TsiV"/>
</dbReference>
<dbReference type="Pfam" id="PF11876">
    <property type="entry name" value="TsiV"/>
    <property type="match status" value="1"/>
</dbReference>
<gene>
    <name evidence="1" type="ORF">F0U60_49925</name>
</gene>
<evidence type="ECO:0000313" key="2">
    <source>
        <dbReference type="Proteomes" id="UP001611383"/>
    </source>
</evidence>